<proteinExistence type="predicted"/>
<reference evidence="1 2" key="1">
    <citation type="submission" date="2018-10" db="EMBL/GenBank/DDBJ databases">
        <title>Genomic Encyclopedia of Type Strains, Phase IV (KMG-IV): sequencing the most valuable type-strain genomes for metagenomic binning, comparative biology and taxonomic classification.</title>
        <authorList>
            <person name="Goeker M."/>
        </authorList>
    </citation>
    <scope>NUCLEOTIDE SEQUENCE [LARGE SCALE GENOMIC DNA]</scope>
    <source>
        <strain evidence="1 2">DSM 23800</strain>
    </source>
</reference>
<comment type="caution">
    <text evidence="1">The sequence shown here is derived from an EMBL/GenBank/DDBJ whole genome shotgun (WGS) entry which is preliminary data.</text>
</comment>
<accession>A0A420XK14</accession>
<evidence type="ECO:0000313" key="1">
    <source>
        <dbReference type="EMBL" id="RKR77430.1"/>
    </source>
</evidence>
<gene>
    <name evidence="1" type="ORF">DES31_0760</name>
</gene>
<sequence>MLKKLLNINISESTSTPIQIGISENDLYYCVLYIQNRTIRTLWVNKSKSLKSTLLDIQDSEDLPKKVTIIRPVPHHYIWRKYVFFPHHYSDEMCYKKIIEILKIELPVDLEDVFFDYYVEKNHSKSAIRTIIYALRKEFAHSLFINELTILDCELYCYLRAFHYLSSVPYDTVHKNYYKFRNSIVQFQLDKLLIQENGDVLNVLTIEHINESEKILDLDMYLLALGACLWNGKV</sequence>
<dbReference type="EMBL" id="RBJC01000004">
    <property type="protein sequence ID" value="RKR77430.1"/>
    <property type="molecule type" value="Genomic_DNA"/>
</dbReference>
<keyword evidence="2" id="KW-1185">Reference proteome</keyword>
<organism evidence="1 2">
    <name type="scientific">Otariodibacter oris</name>
    <dbReference type="NCBI Taxonomy" id="1032623"/>
    <lineage>
        <taxon>Bacteria</taxon>
        <taxon>Pseudomonadati</taxon>
        <taxon>Pseudomonadota</taxon>
        <taxon>Gammaproteobacteria</taxon>
        <taxon>Pasteurellales</taxon>
        <taxon>Pasteurellaceae</taxon>
        <taxon>Otariodibacter</taxon>
    </lineage>
</organism>
<name>A0A420XK14_9PAST</name>
<protein>
    <submittedName>
        <fullName evidence="1">Uncharacterized protein</fullName>
    </submittedName>
</protein>
<evidence type="ECO:0000313" key="2">
    <source>
        <dbReference type="Proteomes" id="UP000280099"/>
    </source>
</evidence>
<dbReference type="AlphaFoldDB" id="A0A420XK14"/>
<dbReference type="Proteomes" id="UP000280099">
    <property type="component" value="Unassembled WGS sequence"/>
</dbReference>